<evidence type="ECO:0000313" key="6">
    <source>
        <dbReference type="Proteomes" id="UP000182284"/>
    </source>
</evidence>
<dbReference type="InterPro" id="IPR036291">
    <property type="entry name" value="NAD(P)-bd_dom_sf"/>
</dbReference>
<evidence type="ECO:0000256" key="2">
    <source>
        <dbReference type="ARBA" id="ARBA00023002"/>
    </source>
</evidence>
<dbReference type="InterPro" id="IPR000683">
    <property type="entry name" value="Gfo/Idh/MocA-like_OxRdtase_N"/>
</dbReference>
<dbReference type="OrthoDB" id="9815825at2"/>
<accession>A0A1G7GID4</accession>
<dbReference type="Gene3D" id="3.40.50.720">
    <property type="entry name" value="NAD(P)-binding Rossmann-like Domain"/>
    <property type="match status" value="1"/>
</dbReference>
<organism evidence="5 6">
    <name type="scientific">Celeribacter baekdonensis</name>
    <dbReference type="NCBI Taxonomy" id="875171"/>
    <lineage>
        <taxon>Bacteria</taxon>
        <taxon>Pseudomonadati</taxon>
        <taxon>Pseudomonadota</taxon>
        <taxon>Alphaproteobacteria</taxon>
        <taxon>Rhodobacterales</taxon>
        <taxon>Roseobacteraceae</taxon>
        <taxon>Celeribacter</taxon>
    </lineage>
</organism>
<dbReference type="SUPFAM" id="SSF51735">
    <property type="entry name" value="NAD(P)-binding Rossmann-fold domains"/>
    <property type="match status" value="1"/>
</dbReference>
<evidence type="ECO:0000259" key="3">
    <source>
        <dbReference type="Pfam" id="PF01408"/>
    </source>
</evidence>
<dbReference type="Pfam" id="PF22725">
    <property type="entry name" value="GFO_IDH_MocA_C3"/>
    <property type="match status" value="1"/>
</dbReference>
<gene>
    <name evidence="5" type="ORF">SAMN04488117_101579</name>
</gene>
<dbReference type="GO" id="GO:0000166">
    <property type="term" value="F:nucleotide binding"/>
    <property type="evidence" value="ECO:0007669"/>
    <property type="project" value="InterPro"/>
</dbReference>
<keyword evidence="2" id="KW-0560">Oxidoreductase</keyword>
<comment type="similarity">
    <text evidence="1">Belongs to the Gfo/Idh/MocA family.</text>
</comment>
<name>A0A1G7GID4_9RHOB</name>
<evidence type="ECO:0000313" key="5">
    <source>
        <dbReference type="EMBL" id="SDE87880.1"/>
    </source>
</evidence>
<dbReference type="PANTHER" id="PTHR22604">
    <property type="entry name" value="OXIDOREDUCTASES"/>
    <property type="match status" value="1"/>
</dbReference>
<evidence type="ECO:0000259" key="4">
    <source>
        <dbReference type="Pfam" id="PF22725"/>
    </source>
</evidence>
<dbReference type="InterPro" id="IPR055170">
    <property type="entry name" value="GFO_IDH_MocA-like_dom"/>
</dbReference>
<dbReference type="Gene3D" id="3.30.360.10">
    <property type="entry name" value="Dihydrodipicolinate Reductase, domain 2"/>
    <property type="match status" value="1"/>
</dbReference>
<sequence>MSNPIRFGVLGGAKFALDHMARAIHEAEGAQFTALATSSLTKAAPFQAFCPGLNVFTDYDAMLASDEIDAVYIPLPNHLHIEWSLKALAAGKHVLCEKPIAMKAAEIDALIAKRDESGLMAAEAFMIVHHPQWARVKEMLSAGEIGDLIRVDVAFSFDNPDLDNIRNKPGTGGGAMGDIGVYAIGSVRFATGQEPDVITSANITYENGVDVTSAFTARFAGFDYSAYVSMRMSPFQEVRFHGRTGVITVKTPFNAGTYGSAELHIRTANGITRIETFPTVRQYVVQVENFVRSARDGADYPWSLENARGTQAMIDAVFDADQG</sequence>
<dbReference type="Proteomes" id="UP000182284">
    <property type="component" value="Unassembled WGS sequence"/>
</dbReference>
<dbReference type="InterPro" id="IPR050984">
    <property type="entry name" value="Gfo/Idh/MocA_domain"/>
</dbReference>
<dbReference type="GO" id="GO:0016491">
    <property type="term" value="F:oxidoreductase activity"/>
    <property type="evidence" value="ECO:0007669"/>
    <property type="project" value="UniProtKB-KW"/>
</dbReference>
<dbReference type="AlphaFoldDB" id="A0A1G7GID4"/>
<dbReference type="PANTHER" id="PTHR22604:SF105">
    <property type="entry name" value="TRANS-1,2-DIHYDROBENZENE-1,2-DIOL DEHYDROGENASE"/>
    <property type="match status" value="1"/>
</dbReference>
<dbReference type="EMBL" id="FNBL01000001">
    <property type="protein sequence ID" value="SDE87880.1"/>
    <property type="molecule type" value="Genomic_DNA"/>
</dbReference>
<feature type="domain" description="GFO/IDH/MocA-like oxidoreductase" evidence="4">
    <location>
        <begin position="133"/>
        <end position="247"/>
    </location>
</feature>
<feature type="domain" description="Gfo/Idh/MocA-like oxidoreductase N-terminal" evidence="3">
    <location>
        <begin position="5"/>
        <end position="121"/>
    </location>
</feature>
<evidence type="ECO:0000256" key="1">
    <source>
        <dbReference type="ARBA" id="ARBA00010928"/>
    </source>
</evidence>
<dbReference type="SUPFAM" id="SSF55347">
    <property type="entry name" value="Glyceraldehyde-3-phosphate dehydrogenase-like, C-terminal domain"/>
    <property type="match status" value="1"/>
</dbReference>
<protein>
    <submittedName>
        <fullName evidence="5">Predicted dehydrogenase</fullName>
    </submittedName>
</protein>
<proteinExistence type="inferred from homology"/>
<dbReference type="RefSeq" id="WP_074640831.1">
    <property type="nucleotide sequence ID" value="NZ_FNBL01000001.1"/>
</dbReference>
<reference evidence="5 6" key="1">
    <citation type="submission" date="2016-10" db="EMBL/GenBank/DDBJ databases">
        <authorList>
            <person name="de Groot N.N."/>
        </authorList>
    </citation>
    <scope>NUCLEOTIDE SEQUENCE [LARGE SCALE GENOMIC DNA]</scope>
    <source>
        <strain evidence="5 6">DSM 27375</strain>
    </source>
</reference>
<dbReference type="Pfam" id="PF01408">
    <property type="entry name" value="GFO_IDH_MocA"/>
    <property type="match status" value="1"/>
</dbReference>